<name>A0A7R9Z2H2_9STRA</name>
<protein>
    <submittedName>
        <fullName evidence="2">Uncharacterized protein</fullName>
    </submittedName>
</protein>
<evidence type="ECO:0000313" key="2">
    <source>
        <dbReference type="EMBL" id="CAD8299916.1"/>
    </source>
</evidence>
<dbReference type="EMBL" id="HBED01009504">
    <property type="protein sequence ID" value="CAD8299916.1"/>
    <property type="molecule type" value="Transcribed_RNA"/>
</dbReference>
<organism evidence="2">
    <name type="scientific">Pseudictyota dubia</name>
    <dbReference type="NCBI Taxonomy" id="2749911"/>
    <lineage>
        <taxon>Eukaryota</taxon>
        <taxon>Sar</taxon>
        <taxon>Stramenopiles</taxon>
        <taxon>Ochrophyta</taxon>
        <taxon>Bacillariophyta</taxon>
        <taxon>Mediophyceae</taxon>
        <taxon>Biddulphiophycidae</taxon>
        <taxon>Eupodiscales</taxon>
        <taxon>Odontellaceae</taxon>
        <taxon>Pseudictyota</taxon>
    </lineage>
</organism>
<evidence type="ECO:0000256" key="1">
    <source>
        <dbReference type="SAM" id="MobiDB-lite"/>
    </source>
</evidence>
<proteinExistence type="predicted"/>
<accession>A0A7R9Z2H2</accession>
<reference evidence="2" key="1">
    <citation type="submission" date="2021-01" db="EMBL/GenBank/DDBJ databases">
        <authorList>
            <person name="Corre E."/>
            <person name="Pelletier E."/>
            <person name="Niang G."/>
            <person name="Scheremetjew M."/>
            <person name="Finn R."/>
            <person name="Kale V."/>
            <person name="Holt S."/>
            <person name="Cochrane G."/>
            <person name="Meng A."/>
            <person name="Brown T."/>
            <person name="Cohen L."/>
        </authorList>
    </citation>
    <scope>NUCLEOTIDE SEQUENCE</scope>
    <source>
        <strain evidence="2">CCMP147</strain>
    </source>
</reference>
<gene>
    <name evidence="2" type="ORF">TDUB1175_LOCUS4648</name>
</gene>
<dbReference type="AlphaFoldDB" id="A0A7R9Z2H2"/>
<feature type="compositionally biased region" description="Pro residues" evidence="1">
    <location>
        <begin position="127"/>
        <end position="136"/>
    </location>
</feature>
<feature type="region of interest" description="Disordered" evidence="1">
    <location>
        <begin position="124"/>
        <end position="143"/>
    </location>
</feature>
<sequence>MLNDVGPKIVAPNIPSLPATGSAPVRFLALPPDVPLFLWRTTEDGVRGVGRRAVGGRARSYVTSTDNPSLAECEKGGAGIYVSNFHRHLDPSSVLLGVILRLAASSLLSLSWLTSILRIRTSLRIPPSRPPPPAPPGTSGERV</sequence>